<dbReference type="PROSITE" id="PS52016">
    <property type="entry name" value="TONB_DEPENDENT_REC_3"/>
    <property type="match status" value="1"/>
</dbReference>
<keyword evidence="10" id="KW-1185">Reference proteome</keyword>
<gene>
    <name evidence="9" type="ORF">M472_08785</name>
</gene>
<dbReference type="SMART" id="SM00965">
    <property type="entry name" value="STN"/>
    <property type="match status" value="1"/>
</dbReference>
<name>U2J1L6_9SPHI</name>
<sequence length="1144" mass="126826">MTNYDFSENRIVLFFGKHNHFWRVMKLTSILLLLICMHVSATSISQTVSLKASKQPLSDVLGMLKKQTKFRIMYNDRFIDPMMLVTADITRQPLEEALNTLLLPHKLTYHIEGKTIIIKAIEKDSVQKQLATSTLAPVNRAIVKGKITDDKGMPLPGALIQLKGTDTKAVSDASGEYVINISTSEAVLSVSFVGFETQEIPVRGNKVIDVKMIPIEKGLDQVVVVGYGTQKRQSVTGAISQISGSELLKAPVGNLNNLLAGRVAGVVSLQTSGRPGADAAAILVRGGSAKYIVDGFERSFSEIDPNEVETISVLKDAAAASVFGLDASSVIIITTKRGKQAPSKISFSGAYGLSQNALMMEMLDGPSYAYWYNKAREMDGNSQVFTIDQVRKMEQGIDGWGNTNWYKETFGTGKNQNFNVNAAGGTDKIKYFVSLGNYNQKGNVKNFDYNRYNFRSNIDAVIVNNLDLSFDIAGRMQNQESPLFSGTNGDFNNIPQQAIRALPYVPKEIDGYPVSTRTVAPFVSPLAASTLSGYNDRISNVFQSNLSLNFRVPQVKGLSLKFLGSYDITFSTMKRFSIPFQTMVANNPTMTTDKLTYTLNYDSRGNEESLIESLSKTSNLRTNFSVRYDNKFGDHNIETLLLAETTNRQANSFSATGYGFDIYELDELAFSNDPTKNNVSGGSSQARVAGFLGRVTYNFKNKYFGEASLRYDGSYVFGGMVPGKRWSPFPAGSLGWRISEENWYNENLFVNELKLRASVGLTGTTGINPYYFLSTLDYMDAPAVVLDGLPQQGMITSTPGNVNLSWEKALQYNLGFDASLWNGLLNVEFDVFYKYLYDVLVATSQIPDSWGGYKPGYENIAKIDRKGFDFTITHRNRLGEFGYGITLNATLAKRRWLSYPDAPNRPDWLKLTGKAEGAQVGFLADGLFQSEEEIDNAATLESVRPMVGDIRYVDRNGDGIISYAQDRGYVGKSPYPNIVAGLGLDFDWKGVSLSVLFQSGLDRDVALTGVYPDGTMSLTSMTRPFYGGGNAPYYLVENSWTEQNRAAEFPRLTIANTGNNGYSSTFWYRNGNYVRLKTLQIGYSLPTKWLKPRKIQQVRFFIEGQNVFTISPLTKYGLDPERPGVSNGYYPQQMVTNLGLNLVF</sequence>
<evidence type="ECO:0000256" key="2">
    <source>
        <dbReference type="ARBA" id="ARBA00022448"/>
    </source>
</evidence>
<dbReference type="Pfam" id="PF13715">
    <property type="entry name" value="CarbopepD_reg_2"/>
    <property type="match status" value="1"/>
</dbReference>
<dbReference type="InterPro" id="IPR008969">
    <property type="entry name" value="CarboxyPept-like_regulatory"/>
</dbReference>
<keyword evidence="6 7" id="KW-0998">Cell outer membrane</keyword>
<accession>U2J1L6</accession>
<evidence type="ECO:0000256" key="1">
    <source>
        <dbReference type="ARBA" id="ARBA00004571"/>
    </source>
</evidence>
<comment type="subcellular location">
    <subcellularLocation>
        <location evidence="1 7">Cell outer membrane</location>
        <topology evidence="1 7">Multi-pass membrane protein</topology>
    </subcellularLocation>
</comment>
<dbReference type="SUPFAM" id="SSF56935">
    <property type="entry name" value="Porins"/>
    <property type="match status" value="1"/>
</dbReference>
<evidence type="ECO:0000256" key="7">
    <source>
        <dbReference type="PROSITE-ProRule" id="PRU01360"/>
    </source>
</evidence>
<keyword evidence="4 7" id="KW-0812">Transmembrane</keyword>
<keyword evidence="2 7" id="KW-0813">Transport</keyword>
<proteinExistence type="inferred from homology"/>
<dbReference type="InterPro" id="IPR023996">
    <property type="entry name" value="TonB-dep_OMP_SusC/RagA"/>
</dbReference>
<dbReference type="GO" id="GO:0009279">
    <property type="term" value="C:cell outer membrane"/>
    <property type="evidence" value="ECO:0007669"/>
    <property type="project" value="UniProtKB-SubCell"/>
</dbReference>
<feature type="domain" description="Secretin/TonB short N-terminal" evidence="8">
    <location>
        <begin position="70"/>
        <end position="121"/>
    </location>
</feature>
<protein>
    <recommendedName>
        <fullName evidence="8">Secretin/TonB short N-terminal domain-containing protein</fullName>
    </recommendedName>
</protein>
<evidence type="ECO:0000256" key="4">
    <source>
        <dbReference type="ARBA" id="ARBA00022692"/>
    </source>
</evidence>
<evidence type="ECO:0000259" key="8">
    <source>
        <dbReference type="SMART" id="SM00965"/>
    </source>
</evidence>
<reference evidence="9 10" key="1">
    <citation type="journal article" date="2013" name="Genome Announc.">
        <title>The Draft Genome Sequence of Sphingomonas paucimobilis Strain HER1398 (Proteobacteria), Host to the Giant PAU Phage, Indicates That It Is a Member of the Genus Sphingobacterium (Bacteroidetes).</title>
        <authorList>
            <person name="White R.A.III."/>
            <person name="Suttle C.A."/>
        </authorList>
    </citation>
    <scope>NUCLEOTIDE SEQUENCE [LARGE SCALE GENOMIC DNA]</scope>
    <source>
        <strain evidence="9 10">HER1398</strain>
    </source>
</reference>
<dbReference type="SUPFAM" id="SSF49464">
    <property type="entry name" value="Carboxypeptidase regulatory domain-like"/>
    <property type="match status" value="1"/>
</dbReference>
<keyword evidence="5 7" id="KW-0472">Membrane</keyword>
<dbReference type="Gene3D" id="2.40.170.20">
    <property type="entry name" value="TonB-dependent receptor, beta-barrel domain"/>
    <property type="match status" value="1"/>
</dbReference>
<dbReference type="PATRIC" id="fig|1346330.5.peg.2195"/>
<dbReference type="InterPro" id="IPR036942">
    <property type="entry name" value="Beta-barrel_TonB_sf"/>
</dbReference>
<dbReference type="Pfam" id="PF07715">
    <property type="entry name" value="Plug"/>
    <property type="match status" value="1"/>
</dbReference>
<dbReference type="eggNOG" id="COG1629">
    <property type="taxonomic scope" value="Bacteria"/>
</dbReference>
<dbReference type="Proteomes" id="UP000016584">
    <property type="component" value="Unassembled WGS sequence"/>
</dbReference>
<organism evidence="9 10">
    <name type="scientific">Sphingobacterium paucimobilis HER1398</name>
    <dbReference type="NCBI Taxonomy" id="1346330"/>
    <lineage>
        <taxon>Bacteria</taxon>
        <taxon>Pseudomonadati</taxon>
        <taxon>Bacteroidota</taxon>
        <taxon>Sphingobacteriia</taxon>
        <taxon>Sphingobacteriales</taxon>
        <taxon>Sphingobacteriaceae</taxon>
        <taxon>Sphingobacterium</taxon>
    </lineage>
</organism>
<dbReference type="EMBL" id="ATDL01000015">
    <property type="protein sequence ID" value="ERJ58864.1"/>
    <property type="molecule type" value="Genomic_DNA"/>
</dbReference>
<dbReference type="Gene3D" id="2.170.130.10">
    <property type="entry name" value="TonB-dependent receptor, plug domain"/>
    <property type="match status" value="1"/>
</dbReference>
<evidence type="ECO:0000256" key="3">
    <source>
        <dbReference type="ARBA" id="ARBA00022452"/>
    </source>
</evidence>
<dbReference type="Gene3D" id="3.55.50.30">
    <property type="match status" value="1"/>
</dbReference>
<evidence type="ECO:0000313" key="9">
    <source>
        <dbReference type="EMBL" id="ERJ58864.1"/>
    </source>
</evidence>
<keyword evidence="3 7" id="KW-1134">Transmembrane beta strand</keyword>
<dbReference type="NCBIfam" id="TIGR04056">
    <property type="entry name" value="OMP_RagA_SusC"/>
    <property type="match status" value="1"/>
</dbReference>
<evidence type="ECO:0000256" key="6">
    <source>
        <dbReference type="ARBA" id="ARBA00023237"/>
    </source>
</evidence>
<evidence type="ECO:0000256" key="5">
    <source>
        <dbReference type="ARBA" id="ARBA00023136"/>
    </source>
</evidence>
<dbReference type="Gene3D" id="2.60.40.1120">
    <property type="entry name" value="Carboxypeptidase-like, regulatory domain"/>
    <property type="match status" value="1"/>
</dbReference>
<dbReference type="InterPro" id="IPR012910">
    <property type="entry name" value="Plug_dom"/>
</dbReference>
<dbReference type="InterPro" id="IPR011662">
    <property type="entry name" value="Secretin/TonB_short_N"/>
</dbReference>
<comment type="caution">
    <text evidence="9">The sequence shown here is derived from an EMBL/GenBank/DDBJ whole genome shotgun (WGS) entry which is preliminary data.</text>
</comment>
<dbReference type="InterPro" id="IPR039426">
    <property type="entry name" value="TonB-dep_rcpt-like"/>
</dbReference>
<dbReference type="STRING" id="1346330.M472_08785"/>
<comment type="similarity">
    <text evidence="7">Belongs to the TonB-dependent receptor family.</text>
</comment>
<dbReference type="AlphaFoldDB" id="U2J1L6"/>
<evidence type="ECO:0000313" key="10">
    <source>
        <dbReference type="Proteomes" id="UP000016584"/>
    </source>
</evidence>
<dbReference type="InterPro" id="IPR037066">
    <property type="entry name" value="Plug_dom_sf"/>
</dbReference>